<evidence type="ECO:0000313" key="2">
    <source>
        <dbReference type="Proteomes" id="UP000477680"/>
    </source>
</evidence>
<proteinExistence type="predicted"/>
<accession>A0A6C0UBJ4</accession>
<evidence type="ECO:0000313" key="1">
    <source>
        <dbReference type="EMBL" id="QIB67444.1"/>
    </source>
</evidence>
<name>A0A6C0UBJ4_9GAMM</name>
<gene>
    <name evidence="1" type="ORF">G3T16_20685</name>
</gene>
<organism evidence="1 2">
    <name type="scientific">Kineobactrum salinum</name>
    <dbReference type="NCBI Taxonomy" id="2708301"/>
    <lineage>
        <taxon>Bacteria</taxon>
        <taxon>Pseudomonadati</taxon>
        <taxon>Pseudomonadota</taxon>
        <taxon>Gammaproteobacteria</taxon>
        <taxon>Cellvibrionales</taxon>
        <taxon>Halieaceae</taxon>
        <taxon>Kineobactrum</taxon>
    </lineage>
</organism>
<dbReference type="AlphaFoldDB" id="A0A6C0UBJ4"/>
<sequence length="77" mass="8149">MHNPWQLSLVSFIAVLVLIAALAWLTQAPEPDPCADTGRDVAAAVLADQAGDQEALVNRAIIQRGVCEDDGKPAGRQ</sequence>
<reference evidence="1 2" key="1">
    <citation type="submission" date="2020-02" db="EMBL/GenBank/DDBJ databases">
        <title>Genome sequencing for Kineobactrum sp. M2.</title>
        <authorList>
            <person name="Park S.-J."/>
        </authorList>
    </citation>
    <scope>NUCLEOTIDE SEQUENCE [LARGE SCALE GENOMIC DNA]</scope>
    <source>
        <strain evidence="1 2">M2</strain>
    </source>
</reference>
<dbReference type="EMBL" id="CP048711">
    <property type="protein sequence ID" value="QIB67444.1"/>
    <property type="molecule type" value="Genomic_DNA"/>
</dbReference>
<dbReference type="Proteomes" id="UP000477680">
    <property type="component" value="Chromosome"/>
</dbReference>
<dbReference type="KEGG" id="kim:G3T16_20685"/>
<dbReference type="RefSeq" id="WP_163496871.1">
    <property type="nucleotide sequence ID" value="NZ_CP048711.1"/>
</dbReference>
<keyword evidence="2" id="KW-1185">Reference proteome</keyword>
<protein>
    <submittedName>
        <fullName evidence="1">Uncharacterized protein</fullName>
    </submittedName>
</protein>